<keyword evidence="2" id="KW-1133">Transmembrane helix</keyword>
<dbReference type="AlphaFoldDB" id="A0AAD5PEM5"/>
<keyword evidence="5" id="KW-1185">Reference proteome</keyword>
<proteinExistence type="predicted"/>
<gene>
    <name evidence="4" type="ORF">BDA99DRAFT_42494</name>
</gene>
<sequence>MADRRSVLCTCIFTPIVLILLILGWRRGGLKDDEQLPSPPPSLSSPSTSLPPSEATPTSAIPLPPIHDPIIAGYFVNWGIYDRNYNVVDLQAEKLSHILYAFANVNDDGTIVLGIRISTFPQIKL</sequence>
<dbReference type="Proteomes" id="UP001209540">
    <property type="component" value="Unassembled WGS sequence"/>
</dbReference>
<dbReference type="Gene3D" id="3.20.20.80">
    <property type="entry name" value="Glycosidases"/>
    <property type="match status" value="1"/>
</dbReference>
<comment type="caution">
    <text evidence="4">The sequence shown here is derived from an EMBL/GenBank/DDBJ whole genome shotgun (WGS) entry which is preliminary data.</text>
</comment>
<evidence type="ECO:0000313" key="5">
    <source>
        <dbReference type="Proteomes" id="UP001209540"/>
    </source>
</evidence>
<accession>A0AAD5PEM5</accession>
<reference evidence="4" key="2">
    <citation type="submission" date="2023-02" db="EMBL/GenBank/DDBJ databases">
        <authorList>
            <consortium name="DOE Joint Genome Institute"/>
            <person name="Mondo S.J."/>
            <person name="Chang Y."/>
            <person name="Wang Y."/>
            <person name="Ahrendt S."/>
            <person name="Andreopoulos W."/>
            <person name="Barry K."/>
            <person name="Beard J."/>
            <person name="Benny G.L."/>
            <person name="Blankenship S."/>
            <person name="Bonito G."/>
            <person name="Cuomo C."/>
            <person name="Desiro A."/>
            <person name="Gervers K.A."/>
            <person name="Hundley H."/>
            <person name="Kuo A."/>
            <person name="LaButti K."/>
            <person name="Lang B.F."/>
            <person name="Lipzen A."/>
            <person name="O'Donnell K."/>
            <person name="Pangilinan J."/>
            <person name="Reynolds N."/>
            <person name="Sandor L."/>
            <person name="Smith M.W."/>
            <person name="Tsang A."/>
            <person name="Grigoriev I.V."/>
            <person name="Stajich J.E."/>
            <person name="Spatafora J.W."/>
        </authorList>
    </citation>
    <scope>NUCLEOTIDE SEQUENCE</scope>
    <source>
        <strain evidence="4">RSA 2281</strain>
    </source>
</reference>
<keyword evidence="2" id="KW-0472">Membrane</keyword>
<evidence type="ECO:0000256" key="2">
    <source>
        <dbReference type="SAM" id="Phobius"/>
    </source>
</evidence>
<evidence type="ECO:0000259" key="3">
    <source>
        <dbReference type="PROSITE" id="PS51910"/>
    </source>
</evidence>
<name>A0AAD5PEM5_9FUNG</name>
<feature type="domain" description="GH18" evidence="3">
    <location>
        <begin position="69"/>
        <end position="125"/>
    </location>
</feature>
<protein>
    <recommendedName>
        <fullName evidence="3">GH18 domain-containing protein</fullName>
    </recommendedName>
</protein>
<dbReference type="InterPro" id="IPR001223">
    <property type="entry name" value="Glyco_hydro18_cat"/>
</dbReference>
<keyword evidence="2" id="KW-0812">Transmembrane</keyword>
<organism evidence="4 5">
    <name type="scientific">Phascolomyces articulosus</name>
    <dbReference type="NCBI Taxonomy" id="60185"/>
    <lineage>
        <taxon>Eukaryota</taxon>
        <taxon>Fungi</taxon>
        <taxon>Fungi incertae sedis</taxon>
        <taxon>Mucoromycota</taxon>
        <taxon>Mucoromycotina</taxon>
        <taxon>Mucoromycetes</taxon>
        <taxon>Mucorales</taxon>
        <taxon>Lichtheimiaceae</taxon>
        <taxon>Phascolomyces</taxon>
    </lineage>
</organism>
<feature type="compositionally biased region" description="Low complexity" evidence="1">
    <location>
        <begin position="44"/>
        <end position="59"/>
    </location>
</feature>
<evidence type="ECO:0000313" key="4">
    <source>
        <dbReference type="EMBL" id="KAI9265089.1"/>
    </source>
</evidence>
<dbReference type="EMBL" id="JAIXMP010000011">
    <property type="protein sequence ID" value="KAI9265089.1"/>
    <property type="molecule type" value="Genomic_DNA"/>
</dbReference>
<dbReference type="GO" id="GO:0005975">
    <property type="term" value="P:carbohydrate metabolic process"/>
    <property type="evidence" value="ECO:0007669"/>
    <property type="project" value="InterPro"/>
</dbReference>
<evidence type="ECO:0000256" key="1">
    <source>
        <dbReference type="SAM" id="MobiDB-lite"/>
    </source>
</evidence>
<dbReference type="InterPro" id="IPR017853">
    <property type="entry name" value="GH"/>
</dbReference>
<dbReference type="PROSITE" id="PS51910">
    <property type="entry name" value="GH18_2"/>
    <property type="match status" value="1"/>
</dbReference>
<reference evidence="4" key="1">
    <citation type="journal article" date="2022" name="IScience">
        <title>Evolution of zygomycete secretomes and the origins of terrestrial fungal ecologies.</title>
        <authorList>
            <person name="Chang Y."/>
            <person name="Wang Y."/>
            <person name="Mondo S."/>
            <person name="Ahrendt S."/>
            <person name="Andreopoulos W."/>
            <person name="Barry K."/>
            <person name="Beard J."/>
            <person name="Benny G.L."/>
            <person name="Blankenship S."/>
            <person name="Bonito G."/>
            <person name="Cuomo C."/>
            <person name="Desiro A."/>
            <person name="Gervers K.A."/>
            <person name="Hundley H."/>
            <person name="Kuo A."/>
            <person name="LaButti K."/>
            <person name="Lang B.F."/>
            <person name="Lipzen A."/>
            <person name="O'Donnell K."/>
            <person name="Pangilinan J."/>
            <person name="Reynolds N."/>
            <person name="Sandor L."/>
            <person name="Smith M.E."/>
            <person name="Tsang A."/>
            <person name="Grigoriev I.V."/>
            <person name="Stajich J.E."/>
            <person name="Spatafora J.W."/>
        </authorList>
    </citation>
    <scope>NUCLEOTIDE SEQUENCE</scope>
    <source>
        <strain evidence="4">RSA 2281</strain>
    </source>
</reference>
<feature type="region of interest" description="Disordered" evidence="1">
    <location>
        <begin position="33"/>
        <end position="63"/>
    </location>
</feature>
<feature type="transmembrane region" description="Helical" evidence="2">
    <location>
        <begin position="7"/>
        <end position="25"/>
    </location>
</feature>
<dbReference type="SUPFAM" id="SSF51445">
    <property type="entry name" value="(Trans)glycosidases"/>
    <property type="match status" value="1"/>
</dbReference>